<dbReference type="InterPro" id="IPR050194">
    <property type="entry name" value="Glycosyltransferase_grp1"/>
</dbReference>
<accession>A0A939QM76</accession>
<dbReference type="SUPFAM" id="SSF53756">
    <property type="entry name" value="UDP-Glycosyltransferase/glycogen phosphorylase"/>
    <property type="match status" value="1"/>
</dbReference>
<dbReference type="RefSeq" id="WP_208499428.1">
    <property type="nucleotide sequence ID" value="NZ_JAGFOA010000001.1"/>
</dbReference>
<evidence type="ECO:0000313" key="5">
    <source>
        <dbReference type="Proteomes" id="UP000680132"/>
    </source>
</evidence>
<sequence length="562" mass="63078">MTTGSVLGQPALFRLTDEEELPTDLSVRESRLLVGALNFHALMAPSRELTVHAYSGDWSSLPRTTDDSTFTGESTAYHSRAYSFRMASTVEPEQRAPIEAEAASLALAARDTRHLHVSRDTVLAYDPPRELDGSALRRAARAVRARTPLLYDELRDLELLRHRRPLHSPVRRHRYEREFQPGGEYEHSRIVPAGAVQDGAPRAVLFGLHWFELGGAERWAFESVRIARDAGFLPIVLTNRDSHQPWIDRPELDGALLIPFSEESGLASESQTPGVEELLRALFRLYDIRGVMVHHNQWLYDRLGWIARSRPGIPIVDSTHIVEYRGGGYPVTSAIQAEAITIHHVISPTLARWMTQVQGIEADKVVMAPLGGLTVDVKEAEFRVRADGERFTVAFVGRMARQKAPEVFIAMAQRLRREGHDLRLIMHGDGEMASWVDELIERAGLVVERRHSSVPVSQTLDESHLLVVPSHNEGLTLTTLEAIAHGVPVVSTDVGGQSDIIPRRALSSRYAHRAAAQLARAVASAIDEDARRQLWREERKAEKRLLKMESASTWFEKEVRSW</sequence>
<dbReference type="EMBL" id="JAGFOA010000001">
    <property type="protein sequence ID" value="MBO3662031.1"/>
    <property type="molecule type" value="Genomic_DNA"/>
</dbReference>
<evidence type="ECO:0000256" key="1">
    <source>
        <dbReference type="ARBA" id="ARBA00021292"/>
    </source>
</evidence>
<dbReference type="GO" id="GO:0016757">
    <property type="term" value="F:glycosyltransferase activity"/>
    <property type="evidence" value="ECO:0007669"/>
    <property type="project" value="InterPro"/>
</dbReference>
<organism evidence="4 5">
    <name type="scientific">Microbacterium stercoris</name>
    <dbReference type="NCBI Taxonomy" id="2820289"/>
    <lineage>
        <taxon>Bacteria</taxon>
        <taxon>Bacillati</taxon>
        <taxon>Actinomycetota</taxon>
        <taxon>Actinomycetes</taxon>
        <taxon>Micrococcales</taxon>
        <taxon>Microbacteriaceae</taxon>
        <taxon>Microbacterium</taxon>
    </lineage>
</organism>
<keyword evidence="2" id="KW-0808">Transferase</keyword>
<reference evidence="4" key="1">
    <citation type="submission" date="2021-03" db="EMBL/GenBank/DDBJ databases">
        <title>Microbacterium sp. nov., a novel actinobacterium isolated from cow dung.</title>
        <authorList>
            <person name="Zhang L."/>
        </authorList>
    </citation>
    <scope>NUCLEOTIDE SEQUENCE</scope>
    <source>
        <strain evidence="4">NEAU-LLB</strain>
    </source>
</reference>
<comment type="caution">
    <text evidence="4">The sequence shown here is derived from an EMBL/GenBank/DDBJ whole genome shotgun (WGS) entry which is preliminary data.</text>
</comment>
<name>A0A939QM76_9MICO</name>
<dbReference type="PANTHER" id="PTHR45947">
    <property type="entry name" value="SULFOQUINOVOSYL TRANSFERASE SQD2"/>
    <property type="match status" value="1"/>
</dbReference>
<dbReference type="InterPro" id="IPR001296">
    <property type="entry name" value="Glyco_trans_1"/>
</dbReference>
<gene>
    <name evidence="4" type="ORF">J5V96_00740</name>
</gene>
<dbReference type="Gene3D" id="3.40.50.2000">
    <property type="entry name" value="Glycogen Phosphorylase B"/>
    <property type="match status" value="2"/>
</dbReference>
<dbReference type="Pfam" id="PF00534">
    <property type="entry name" value="Glycos_transf_1"/>
    <property type="match status" value="1"/>
</dbReference>
<dbReference type="AlphaFoldDB" id="A0A939QM76"/>
<dbReference type="PANTHER" id="PTHR45947:SF3">
    <property type="entry name" value="SULFOQUINOVOSYL TRANSFERASE SQD2"/>
    <property type="match status" value="1"/>
</dbReference>
<evidence type="ECO:0000313" key="4">
    <source>
        <dbReference type="EMBL" id="MBO3662031.1"/>
    </source>
</evidence>
<evidence type="ECO:0000256" key="2">
    <source>
        <dbReference type="ARBA" id="ARBA00022679"/>
    </source>
</evidence>
<proteinExistence type="predicted"/>
<dbReference type="Proteomes" id="UP000680132">
    <property type="component" value="Unassembled WGS sequence"/>
</dbReference>
<protein>
    <recommendedName>
        <fullName evidence="1">D-inositol 3-phosphate glycosyltransferase</fullName>
    </recommendedName>
</protein>
<evidence type="ECO:0000259" key="3">
    <source>
        <dbReference type="Pfam" id="PF00534"/>
    </source>
</evidence>
<keyword evidence="5" id="KW-1185">Reference proteome</keyword>
<feature type="domain" description="Glycosyl transferase family 1" evidence="3">
    <location>
        <begin position="379"/>
        <end position="538"/>
    </location>
</feature>